<name>A0ABV6P1P8_9ACTN</name>
<evidence type="ECO:0000313" key="6">
    <source>
        <dbReference type="Proteomes" id="UP001589894"/>
    </source>
</evidence>
<protein>
    <submittedName>
        <fullName evidence="5">Glycosyltransferase family 4 protein</fullName>
    </submittedName>
</protein>
<dbReference type="Pfam" id="PF00534">
    <property type="entry name" value="Glycos_transf_1"/>
    <property type="match status" value="1"/>
</dbReference>
<dbReference type="PANTHER" id="PTHR12526">
    <property type="entry name" value="GLYCOSYLTRANSFERASE"/>
    <property type="match status" value="1"/>
</dbReference>
<sequence length="359" mass="38981">MATSDMTTEDRRGLRIAMVVPPWYEVPPPGYGGVEQVVAGLVDALVRRGHDVTLFGAGSESGTQARLATTVEEPQVERMGELLPEVAHIARVNRMVDVGRFDVVHDHTVVGPLTAERRSVPTVTTVHGSPVGEYGDALRSLGAGVRLVAISHAQRRLAPDLPWYGTVHNGMVIDDLANEPTEQPGGRAGRVLWLARFNAEKAPELAIEACRAAGLPLVLAGKCVEPYEQEYFRGVVEPMLGPDVEVMLNPDRAATKRLLLSGRCLIMPIQWEEPFGMVVIEAMAAGTPVVTLNRGAMPELVQDGVTGFVRDDPGDLPQALHDAAFLDGRACREHVARNFSTDRMAEGYELVYAHHREAP</sequence>
<keyword evidence="6" id="KW-1185">Reference proteome</keyword>
<keyword evidence="1" id="KW-0328">Glycosyltransferase</keyword>
<dbReference type="RefSeq" id="WP_377342062.1">
    <property type="nucleotide sequence ID" value="NZ_JBHLUE010000019.1"/>
</dbReference>
<reference evidence="5 6" key="1">
    <citation type="submission" date="2024-09" db="EMBL/GenBank/DDBJ databases">
        <authorList>
            <person name="Sun Q."/>
            <person name="Mori K."/>
        </authorList>
    </citation>
    <scope>NUCLEOTIDE SEQUENCE [LARGE SCALE GENOMIC DNA]</scope>
    <source>
        <strain evidence="5 6">TBRC 2205</strain>
    </source>
</reference>
<dbReference type="SUPFAM" id="SSF53756">
    <property type="entry name" value="UDP-Glycosyltransferase/glycogen phosphorylase"/>
    <property type="match status" value="1"/>
</dbReference>
<dbReference type="Pfam" id="PF13439">
    <property type="entry name" value="Glyco_transf_4"/>
    <property type="match status" value="1"/>
</dbReference>
<comment type="caution">
    <text evidence="5">The sequence shown here is derived from an EMBL/GenBank/DDBJ whole genome shotgun (WGS) entry which is preliminary data.</text>
</comment>
<dbReference type="EMBL" id="JBHLUE010000019">
    <property type="protein sequence ID" value="MFC0566950.1"/>
    <property type="molecule type" value="Genomic_DNA"/>
</dbReference>
<dbReference type="Proteomes" id="UP001589894">
    <property type="component" value="Unassembled WGS sequence"/>
</dbReference>
<accession>A0ABV6P1P8</accession>
<evidence type="ECO:0000256" key="2">
    <source>
        <dbReference type="ARBA" id="ARBA00022679"/>
    </source>
</evidence>
<feature type="domain" description="Glycosyl transferase family 1" evidence="3">
    <location>
        <begin position="191"/>
        <end position="319"/>
    </location>
</feature>
<evidence type="ECO:0000313" key="5">
    <source>
        <dbReference type="EMBL" id="MFC0566950.1"/>
    </source>
</evidence>
<dbReference type="Gene3D" id="3.40.50.2000">
    <property type="entry name" value="Glycogen Phosphorylase B"/>
    <property type="match status" value="2"/>
</dbReference>
<organism evidence="5 6">
    <name type="scientific">Plantactinospora siamensis</name>
    <dbReference type="NCBI Taxonomy" id="555372"/>
    <lineage>
        <taxon>Bacteria</taxon>
        <taxon>Bacillati</taxon>
        <taxon>Actinomycetota</taxon>
        <taxon>Actinomycetes</taxon>
        <taxon>Micromonosporales</taxon>
        <taxon>Micromonosporaceae</taxon>
        <taxon>Plantactinospora</taxon>
    </lineage>
</organism>
<feature type="domain" description="Glycosyltransferase subfamily 4-like N-terminal" evidence="4">
    <location>
        <begin position="31"/>
        <end position="141"/>
    </location>
</feature>
<evidence type="ECO:0000256" key="1">
    <source>
        <dbReference type="ARBA" id="ARBA00022676"/>
    </source>
</evidence>
<evidence type="ECO:0000259" key="4">
    <source>
        <dbReference type="Pfam" id="PF13439"/>
    </source>
</evidence>
<evidence type="ECO:0000259" key="3">
    <source>
        <dbReference type="Pfam" id="PF00534"/>
    </source>
</evidence>
<gene>
    <name evidence="5" type="ORF">ACFFHU_22765</name>
</gene>
<dbReference type="InterPro" id="IPR001296">
    <property type="entry name" value="Glyco_trans_1"/>
</dbReference>
<keyword evidence="2" id="KW-0808">Transferase</keyword>
<dbReference type="CDD" id="cd03802">
    <property type="entry name" value="GT4_AviGT4-like"/>
    <property type="match status" value="1"/>
</dbReference>
<proteinExistence type="predicted"/>
<dbReference type="PANTHER" id="PTHR12526:SF595">
    <property type="entry name" value="BLL5217 PROTEIN"/>
    <property type="match status" value="1"/>
</dbReference>
<dbReference type="InterPro" id="IPR028098">
    <property type="entry name" value="Glyco_trans_4-like_N"/>
</dbReference>